<gene>
    <name evidence="1" type="ORF">K4L44_09765</name>
</gene>
<keyword evidence="2" id="KW-1185">Reference proteome</keyword>
<organism evidence="1 2">
    <name type="scientific">Halosquirtibacter laminarini</name>
    <dbReference type="NCBI Taxonomy" id="3374600"/>
    <lineage>
        <taxon>Bacteria</taxon>
        <taxon>Pseudomonadati</taxon>
        <taxon>Bacteroidota</taxon>
        <taxon>Bacteroidia</taxon>
        <taxon>Marinilabiliales</taxon>
        <taxon>Prolixibacteraceae</taxon>
        <taxon>Halosquirtibacter</taxon>
    </lineage>
</organism>
<accession>A0AC61NME8</accession>
<proteinExistence type="predicted"/>
<dbReference type="Proteomes" id="UP000826212">
    <property type="component" value="Chromosome"/>
</dbReference>
<protein>
    <submittedName>
        <fullName evidence="1">ATP-grasp domain-containing protein</fullName>
    </submittedName>
</protein>
<name>A0AC61NME8_9BACT</name>
<evidence type="ECO:0000313" key="2">
    <source>
        <dbReference type="Proteomes" id="UP000826212"/>
    </source>
</evidence>
<dbReference type="EMBL" id="CP081303">
    <property type="protein sequence ID" value="QZE12874.1"/>
    <property type="molecule type" value="Genomic_DNA"/>
</dbReference>
<reference evidence="1" key="1">
    <citation type="submission" date="2021-08" db="EMBL/GenBank/DDBJ databases">
        <title>Novel anaerobic bacterium isolated from sea squirt in East Sea, Republic of Korea.</title>
        <authorList>
            <person name="Nguyen T.H."/>
            <person name="Li Z."/>
            <person name="Lee Y.-J."/>
            <person name="Ko J."/>
            <person name="Kim S.-G."/>
        </authorList>
    </citation>
    <scope>NUCLEOTIDE SEQUENCE</scope>
    <source>
        <strain evidence="1">KCTC 25031</strain>
    </source>
</reference>
<sequence length="323" mass="36814">MNILISSAGRRVSLVRAFMNEMKALGGAVIATDMNPKFSSACQVADRSFEVPRVTSDKFVASLLKICKDNNVSIVIPTIDTELNILADNRERFKAIGVDVIVSSVDIIRQCRDKRKTHQLFSHLGISFAKEFAHDVPEFPLFIKPIDGSCSKDLYFIEKPNDLTQSLIENEKLMFLEYIDPKRYKEFTLDLYFTKDSHLKCVVPRERIEVRSGEINKGVTRRNFLVDYVKERMSLVPGMIGCITLQLFYNEKNNDVVGIEINPRFGGGYPLSYAAGANYPKWIIDEYLNGKSLSSPYYDEWEDNLLMLRYDDEILVKDGGLGF</sequence>
<evidence type="ECO:0000313" key="1">
    <source>
        <dbReference type="EMBL" id="QZE12874.1"/>
    </source>
</evidence>